<accession>A0A1G6GUU9</accession>
<name>A0A1G6GUU9_9MICO</name>
<evidence type="ECO:0000313" key="3">
    <source>
        <dbReference type="Proteomes" id="UP000183203"/>
    </source>
</evidence>
<dbReference type="RefSeq" id="WP_058230964.1">
    <property type="nucleotide sequence ID" value="NZ_FMYG01000001.1"/>
</dbReference>
<feature type="compositionally biased region" description="Low complexity" evidence="1">
    <location>
        <begin position="69"/>
        <end position="88"/>
    </location>
</feature>
<evidence type="ECO:0000256" key="1">
    <source>
        <dbReference type="SAM" id="MobiDB-lite"/>
    </source>
</evidence>
<gene>
    <name evidence="2" type="ORF">SAMN05216418_0710</name>
</gene>
<organism evidence="2 3">
    <name type="scientific">Microbacterium enclense</name>
    <dbReference type="NCBI Taxonomy" id="993073"/>
    <lineage>
        <taxon>Bacteria</taxon>
        <taxon>Bacillati</taxon>
        <taxon>Actinomycetota</taxon>
        <taxon>Actinomycetes</taxon>
        <taxon>Micrococcales</taxon>
        <taxon>Microbacteriaceae</taxon>
        <taxon>Microbacterium</taxon>
    </lineage>
</organism>
<dbReference type="Proteomes" id="UP000183203">
    <property type="component" value="Unassembled WGS sequence"/>
</dbReference>
<feature type="compositionally biased region" description="Polar residues" evidence="1">
    <location>
        <begin position="22"/>
        <end position="45"/>
    </location>
</feature>
<evidence type="ECO:0000313" key="2">
    <source>
        <dbReference type="EMBL" id="SDB85721.1"/>
    </source>
</evidence>
<reference evidence="2 3" key="1">
    <citation type="submission" date="2016-09" db="EMBL/GenBank/DDBJ databases">
        <authorList>
            <person name="Capua I."/>
            <person name="De Benedictis P."/>
            <person name="Joannis T."/>
            <person name="Lombin L.H."/>
            <person name="Cattoli G."/>
        </authorList>
    </citation>
    <scope>NUCLEOTIDE SEQUENCE [LARGE SCALE GENOMIC DNA]</scope>
    <source>
        <strain evidence="2 3">NIO-1002</strain>
    </source>
</reference>
<dbReference type="STRING" id="993073.AS029_02335"/>
<dbReference type="AlphaFoldDB" id="A0A1G6GUU9"/>
<sequence>MPTTGDINNTLNTVIADSLNDTSEVNEDNSVNIDASATDSFNTDNSETDNSETTIGVDGSFNEGSYNESNDWVDSNNTDNSVNDSGNSLEWADGSYNTDNSVTDNSVNAGVREYNTGFGAWGGASAAESGAAGGAGHTEIWSNATIVDQSVNQNVAADGDVDQSFANSSVVASGEGSIAAGGSVDWDYSVDESTDFSAGGDINIGNETTITTITDSMNEYNLDYSYTDSSTVIDVTDSFNDLSENYSSDGSFNTTDTFDSETTIDVDITAVVDSFNTADLNLPLA</sequence>
<protein>
    <submittedName>
        <fullName evidence="2">Uncharacterized protein</fullName>
    </submittedName>
</protein>
<feature type="region of interest" description="Disordered" evidence="1">
    <location>
        <begin position="22"/>
        <end position="90"/>
    </location>
</feature>
<dbReference type="OrthoDB" id="5063150at2"/>
<proteinExistence type="predicted"/>
<dbReference type="EMBL" id="FMYG01000001">
    <property type="protein sequence ID" value="SDB85721.1"/>
    <property type="molecule type" value="Genomic_DNA"/>
</dbReference>